<feature type="compositionally biased region" description="Low complexity" evidence="1">
    <location>
        <begin position="37"/>
        <end position="47"/>
    </location>
</feature>
<evidence type="ECO:0000256" key="1">
    <source>
        <dbReference type="SAM" id="MobiDB-lite"/>
    </source>
</evidence>
<reference evidence="2" key="1">
    <citation type="submission" date="2014-11" db="EMBL/GenBank/DDBJ databases">
        <authorList>
            <person name="Amaro Gonzalez C."/>
        </authorList>
    </citation>
    <scope>NUCLEOTIDE SEQUENCE</scope>
</reference>
<feature type="compositionally biased region" description="Basic and acidic residues" evidence="1">
    <location>
        <begin position="21"/>
        <end position="36"/>
    </location>
</feature>
<evidence type="ECO:0000313" key="2">
    <source>
        <dbReference type="EMBL" id="JAH83449.1"/>
    </source>
</evidence>
<proteinExistence type="predicted"/>
<dbReference type="EMBL" id="GBXM01025128">
    <property type="protein sequence ID" value="JAH83449.1"/>
    <property type="molecule type" value="Transcribed_RNA"/>
</dbReference>
<name>A0A0E9VZ81_ANGAN</name>
<protein>
    <submittedName>
        <fullName evidence="2">Uncharacterized protein</fullName>
    </submittedName>
</protein>
<feature type="region of interest" description="Disordered" evidence="1">
    <location>
        <begin position="20"/>
        <end position="47"/>
    </location>
</feature>
<organism evidence="2">
    <name type="scientific">Anguilla anguilla</name>
    <name type="common">European freshwater eel</name>
    <name type="synonym">Muraena anguilla</name>
    <dbReference type="NCBI Taxonomy" id="7936"/>
    <lineage>
        <taxon>Eukaryota</taxon>
        <taxon>Metazoa</taxon>
        <taxon>Chordata</taxon>
        <taxon>Craniata</taxon>
        <taxon>Vertebrata</taxon>
        <taxon>Euteleostomi</taxon>
        <taxon>Actinopterygii</taxon>
        <taxon>Neopterygii</taxon>
        <taxon>Teleostei</taxon>
        <taxon>Anguilliformes</taxon>
        <taxon>Anguillidae</taxon>
        <taxon>Anguilla</taxon>
    </lineage>
</organism>
<sequence length="47" mass="5086">MYKHPTAQPELFSCRLLPRISKAESEGGREGGREGDGTTTSNTNGTF</sequence>
<dbReference type="AlphaFoldDB" id="A0A0E9VZ81"/>
<reference evidence="2" key="2">
    <citation type="journal article" date="2015" name="Fish Shellfish Immunol.">
        <title>Early steps in the European eel (Anguilla anguilla)-Vibrio vulnificus interaction in the gills: Role of the RtxA13 toxin.</title>
        <authorList>
            <person name="Callol A."/>
            <person name="Pajuelo D."/>
            <person name="Ebbesson L."/>
            <person name="Teles M."/>
            <person name="MacKenzie S."/>
            <person name="Amaro C."/>
        </authorList>
    </citation>
    <scope>NUCLEOTIDE SEQUENCE</scope>
</reference>
<accession>A0A0E9VZ81</accession>